<dbReference type="EMBL" id="BLKM01003000">
    <property type="protein sequence ID" value="GFG40985.1"/>
    <property type="molecule type" value="Genomic_DNA"/>
</dbReference>
<dbReference type="OrthoDB" id="6119432at2759"/>
<evidence type="ECO:0000313" key="2">
    <source>
        <dbReference type="Proteomes" id="UP000502823"/>
    </source>
</evidence>
<gene>
    <name evidence="1" type="ORF">Cfor_00113</name>
</gene>
<name>A0A6L2QCW9_COPFO</name>
<sequence>MGIKLTVRLAPPPEEEGTDPVTNFLNSMSEPFLYALRNSNDSDMVGITIHNEVNQNDKPIGISFRRKTQSSVDGVWSVLEKVTHSNACFNALDRLVIIMHSVRMPVGFERFTTKIRQISVMSHFTRSIIEVKATKNCLAHALVIAIAKIKNDPIYKSYRRGMEIFPAVNALLRETGIELRNGGGIPELTKFQEHLSQYRIVVYSGLECDSIMFNGQVNASTRINLLCDDVNRHYHVITNITGAMAQLDCMSVPHASLSMINAFHVMSVTDIFAVKCVSITIKLLNREEVRKQYAKGNVDVRCVAQSRQIQNMNVTKYIVDGFCVETRTVHEFNWCYWHGCPRCQILRDVDKIHEDTLAERYERTMNRVGVITQAGYKVEIQWECDFDRYILKDHPELQTLQIVQQSPLNTSDALYGGLTEAMRLHYKIKDGEMIHYVDVMSLYSWV</sequence>
<dbReference type="InParanoid" id="A0A6L2QCW9"/>
<dbReference type="AlphaFoldDB" id="A0A6L2QCW9"/>
<organism evidence="1 2">
    <name type="scientific">Coptotermes formosanus</name>
    <name type="common">Formosan subterranean termite</name>
    <dbReference type="NCBI Taxonomy" id="36987"/>
    <lineage>
        <taxon>Eukaryota</taxon>
        <taxon>Metazoa</taxon>
        <taxon>Ecdysozoa</taxon>
        <taxon>Arthropoda</taxon>
        <taxon>Hexapoda</taxon>
        <taxon>Insecta</taxon>
        <taxon>Pterygota</taxon>
        <taxon>Neoptera</taxon>
        <taxon>Polyneoptera</taxon>
        <taxon>Dictyoptera</taxon>
        <taxon>Blattodea</taxon>
        <taxon>Blattoidea</taxon>
        <taxon>Termitoidae</taxon>
        <taxon>Rhinotermitidae</taxon>
        <taxon>Coptotermes</taxon>
    </lineage>
</organism>
<dbReference type="PANTHER" id="PTHR33568:SF3">
    <property type="entry name" value="DNA-DIRECTED DNA POLYMERASE"/>
    <property type="match status" value="1"/>
</dbReference>
<comment type="caution">
    <text evidence="1">The sequence shown here is derived from an EMBL/GenBank/DDBJ whole genome shotgun (WGS) entry which is preliminary data.</text>
</comment>
<proteinExistence type="predicted"/>
<dbReference type="Gene3D" id="3.40.960.10">
    <property type="entry name" value="VSR Endonuclease"/>
    <property type="match status" value="1"/>
</dbReference>
<protein>
    <recommendedName>
        <fullName evidence="3">DNA-directed DNA polymerase</fullName>
    </recommendedName>
</protein>
<reference evidence="2" key="1">
    <citation type="submission" date="2020-01" db="EMBL/GenBank/DDBJ databases">
        <title>Draft genome sequence of the Termite Coptotermes fromosanus.</title>
        <authorList>
            <person name="Itakura S."/>
            <person name="Yosikawa Y."/>
            <person name="Umezawa K."/>
        </authorList>
    </citation>
    <scope>NUCLEOTIDE SEQUENCE [LARGE SCALE GENOMIC DNA]</scope>
</reference>
<accession>A0A6L2QCW9</accession>
<keyword evidence="2" id="KW-1185">Reference proteome</keyword>
<evidence type="ECO:0000313" key="1">
    <source>
        <dbReference type="EMBL" id="GFG40985.1"/>
    </source>
</evidence>
<dbReference type="Proteomes" id="UP000502823">
    <property type="component" value="Unassembled WGS sequence"/>
</dbReference>
<dbReference type="PANTHER" id="PTHR33568">
    <property type="entry name" value="DNA POLYMERASE"/>
    <property type="match status" value="1"/>
</dbReference>
<feature type="non-terminal residue" evidence="1">
    <location>
        <position position="446"/>
    </location>
</feature>
<evidence type="ECO:0008006" key="3">
    <source>
        <dbReference type="Google" id="ProtNLM"/>
    </source>
</evidence>